<feature type="compositionally biased region" description="Polar residues" evidence="7">
    <location>
        <begin position="253"/>
        <end position="272"/>
    </location>
</feature>
<keyword evidence="3" id="KW-0433">Leucine-rich repeat</keyword>
<proteinExistence type="inferred from homology"/>
<dbReference type="InterPro" id="IPR032675">
    <property type="entry name" value="LRR_dom_sf"/>
</dbReference>
<comment type="similarity">
    <text evidence="6">Belongs to the U2 small nuclear ribonucleoprotein A family.</text>
</comment>
<reference evidence="8 9" key="1">
    <citation type="journal article" date="2024" name="Nat. Commun.">
        <title>Phylogenomics reveals the evolutionary origins of lichenization in chlorophyte algae.</title>
        <authorList>
            <person name="Puginier C."/>
            <person name="Libourel C."/>
            <person name="Otte J."/>
            <person name="Skaloud P."/>
            <person name="Haon M."/>
            <person name="Grisel S."/>
            <person name="Petersen M."/>
            <person name="Berrin J.G."/>
            <person name="Delaux P.M."/>
            <person name="Dal Grande F."/>
            <person name="Keller J."/>
        </authorList>
    </citation>
    <scope>NUCLEOTIDE SEQUENCE [LARGE SCALE GENOMIC DNA]</scope>
    <source>
        <strain evidence="8 9">SAG 2036</strain>
    </source>
</reference>
<dbReference type="InterPro" id="IPR001611">
    <property type="entry name" value="Leu-rich_rpt"/>
</dbReference>
<dbReference type="PANTHER" id="PTHR10552:SF6">
    <property type="entry name" value="U2 SMALL NUCLEAR RIBONUCLEOPROTEIN A"/>
    <property type="match status" value="1"/>
</dbReference>
<feature type="region of interest" description="Disordered" evidence="7">
    <location>
        <begin position="193"/>
        <end position="220"/>
    </location>
</feature>
<name>A0AAW1P7S8_9CHLO</name>
<evidence type="ECO:0000256" key="3">
    <source>
        <dbReference type="ARBA" id="ARBA00022614"/>
    </source>
</evidence>
<evidence type="ECO:0000256" key="5">
    <source>
        <dbReference type="ARBA" id="ARBA00023242"/>
    </source>
</evidence>
<evidence type="ECO:0000256" key="1">
    <source>
        <dbReference type="ARBA" id="ARBA00004123"/>
    </source>
</evidence>
<comment type="caution">
    <text evidence="8">The sequence shown here is derived from an EMBL/GenBank/DDBJ whole genome shotgun (WGS) entry which is preliminary data.</text>
</comment>
<keyword evidence="9" id="KW-1185">Reference proteome</keyword>
<dbReference type="PROSITE" id="PS51450">
    <property type="entry name" value="LRR"/>
    <property type="match status" value="1"/>
</dbReference>
<dbReference type="GO" id="GO:0030620">
    <property type="term" value="F:U2 snRNA binding"/>
    <property type="evidence" value="ECO:0007669"/>
    <property type="project" value="InterPro"/>
</dbReference>
<dbReference type="Gene3D" id="3.80.10.10">
    <property type="entry name" value="Ribonuclease Inhibitor"/>
    <property type="match status" value="1"/>
</dbReference>
<evidence type="ECO:0000313" key="9">
    <source>
        <dbReference type="Proteomes" id="UP001465755"/>
    </source>
</evidence>
<evidence type="ECO:0000256" key="7">
    <source>
        <dbReference type="SAM" id="MobiDB-lite"/>
    </source>
</evidence>
<dbReference type="GO" id="GO:0000398">
    <property type="term" value="P:mRNA splicing, via spliceosome"/>
    <property type="evidence" value="ECO:0007669"/>
    <property type="project" value="InterPro"/>
</dbReference>
<sequence length="272" mass="29510">MERTSAAGALGPRLAGRLTAELILRSAQYMNCVSEYEIDLRGSKIGQVENLGATENQFDSIDLSDNAIIILEGFSKLPRLKTLLLSNNRVTRIGRNLEAAIPNLAVLNLANNRLKNLKDLDNLSTLPRLQNLSLVENEVAKQPNYRLYVVFRCPTLKVLDFRKVKQKEREAAARLFADGVPAQANLFEPGEGLPEAEAIPADDTEDGQAENGTAAEGDREMTLAQKTAIQAAIANAATLEEVSRLEKALATGQLPSELQGSLNSTATPMEQG</sequence>
<dbReference type="InterPro" id="IPR044640">
    <property type="entry name" value="RU2A"/>
</dbReference>
<dbReference type="Proteomes" id="UP001465755">
    <property type="component" value="Unassembled WGS sequence"/>
</dbReference>
<evidence type="ECO:0000256" key="2">
    <source>
        <dbReference type="ARBA" id="ARBA00004430"/>
    </source>
</evidence>
<dbReference type="FunFam" id="3.80.10.10:FF:000026">
    <property type="entry name" value="U2 small nuclear ribonucleoprotein A"/>
    <property type="match status" value="1"/>
</dbReference>
<evidence type="ECO:0000313" key="8">
    <source>
        <dbReference type="EMBL" id="KAK9804132.1"/>
    </source>
</evidence>
<dbReference type="GO" id="GO:0005634">
    <property type="term" value="C:nucleus"/>
    <property type="evidence" value="ECO:0007669"/>
    <property type="project" value="UniProtKB-SubCell"/>
</dbReference>
<evidence type="ECO:0000256" key="4">
    <source>
        <dbReference type="ARBA" id="ARBA00022737"/>
    </source>
</evidence>
<dbReference type="GO" id="GO:0005930">
    <property type="term" value="C:axoneme"/>
    <property type="evidence" value="ECO:0007669"/>
    <property type="project" value="UniProtKB-SubCell"/>
</dbReference>
<feature type="region of interest" description="Disordered" evidence="7">
    <location>
        <begin position="251"/>
        <end position="272"/>
    </location>
</feature>
<protein>
    <submittedName>
        <fullName evidence="8">Uncharacterized protein</fullName>
    </submittedName>
</protein>
<evidence type="ECO:0000256" key="6">
    <source>
        <dbReference type="ARBA" id="ARBA00024196"/>
    </source>
</evidence>
<dbReference type="AlphaFoldDB" id="A0AAW1P7S8"/>
<gene>
    <name evidence="8" type="ORF">WJX73_003034</name>
</gene>
<organism evidence="8 9">
    <name type="scientific">Symbiochloris irregularis</name>
    <dbReference type="NCBI Taxonomy" id="706552"/>
    <lineage>
        <taxon>Eukaryota</taxon>
        <taxon>Viridiplantae</taxon>
        <taxon>Chlorophyta</taxon>
        <taxon>core chlorophytes</taxon>
        <taxon>Trebouxiophyceae</taxon>
        <taxon>Trebouxiales</taxon>
        <taxon>Trebouxiaceae</taxon>
        <taxon>Symbiochloris</taxon>
    </lineage>
</organism>
<accession>A0AAW1P7S8</accession>
<dbReference type="Pfam" id="PF14580">
    <property type="entry name" value="LRR_9"/>
    <property type="match status" value="1"/>
</dbReference>
<dbReference type="PANTHER" id="PTHR10552">
    <property type="entry name" value="U2 SMALL NUCLEAR RIBONUCLEOPROTEIN A"/>
    <property type="match status" value="1"/>
</dbReference>
<comment type="subcellular location">
    <subcellularLocation>
        <location evidence="2">Cytoplasm</location>
        <location evidence="2">Cytoskeleton</location>
        <location evidence="2">Cilium axoneme</location>
    </subcellularLocation>
    <subcellularLocation>
        <location evidence="1">Nucleus</location>
    </subcellularLocation>
</comment>
<keyword evidence="4" id="KW-0677">Repeat</keyword>
<keyword evidence="5" id="KW-0539">Nucleus</keyword>
<dbReference type="EMBL" id="JALJOQ010000052">
    <property type="protein sequence ID" value="KAK9804132.1"/>
    <property type="molecule type" value="Genomic_DNA"/>
</dbReference>
<dbReference type="SUPFAM" id="SSF52058">
    <property type="entry name" value="L domain-like"/>
    <property type="match status" value="1"/>
</dbReference>